<reference evidence="1 2" key="1">
    <citation type="submission" date="2021-05" db="EMBL/GenBank/DDBJ databases">
        <authorList>
            <person name="Kumar R."/>
            <person name="Kumar A."/>
            <person name="Mukhia S."/>
        </authorList>
    </citation>
    <scope>NUCLEOTIDE SEQUENCE [LARGE SCALE GENOMIC DNA]</scope>
    <source>
        <strain evidence="1 2">ERMR7:08</strain>
    </source>
</reference>
<evidence type="ECO:0000313" key="1">
    <source>
        <dbReference type="EMBL" id="WBM81635.1"/>
    </source>
</evidence>
<dbReference type="Proteomes" id="UP001212421">
    <property type="component" value="Chromosome"/>
</dbReference>
<name>A0ABY7NJ50_9MICO</name>
<dbReference type="RefSeq" id="WP_281536256.1">
    <property type="nucleotide sequence ID" value="NZ_CP075584.1"/>
</dbReference>
<proteinExistence type="predicted"/>
<dbReference type="EMBL" id="CP075584">
    <property type="protein sequence ID" value="WBM81635.1"/>
    <property type="molecule type" value="Genomic_DNA"/>
</dbReference>
<gene>
    <name evidence="1" type="ORF">KIV56_11370</name>
</gene>
<protein>
    <submittedName>
        <fullName evidence="1">Uncharacterized protein</fullName>
    </submittedName>
</protein>
<sequence>MTEKLASCSTVTPSTASGLVSKRQESKTAAYVPALATRNSIVAGAPSRSKA</sequence>
<evidence type="ECO:0000313" key="2">
    <source>
        <dbReference type="Proteomes" id="UP001212421"/>
    </source>
</evidence>
<accession>A0ABY7NJ50</accession>
<organism evidence="1 2">
    <name type="scientific">Cryobacterium breve</name>
    <dbReference type="NCBI Taxonomy" id="1259258"/>
    <lineage>
        <taxon>Bacteria</taxon>
        <taxon>Bacillati</taxon>
        <taxon>Actinomycetota</taxon>
        <taxon>Actinomycetes</taxon>
        <taxon>Micrococcales</taxon>
        <taxon>Microbacteriaceae</taxon>
        <taxon>Cryobacterium</taxon>
    </lineage>
</organism>
<keyword evidence="2" id="KW-1185">Reference proteome</keyword>